<dbReference type="EMBL" id="NCUG01000014">
    <property type="protein sequence ID" value="ORO49954.1"/>
    <property type="molecule type" value="Genomic_DNA"/>
</dbReference>
<organism evidence="9 10">
    <name type="scientific">Streptococcus oralis subsp. tigurinus</name>
    <dbReference type="NCBI Taxonomy" id="1077464"/>
    <lineage>
        <taxon>Bacteria</taxon>
        <taxon>Bacillati</taxon>
        <taxon>Bacillota</taxon>
        <taxon>Bacilli</taxon>
        <taxon>Lactobacillales</taxon>
        <taxon>Streptococcaceae</taxon>
        <taxon>Streptococcus</taxon>
    </lineage>
</organism>
<feature type="domain" description="Gram-positive cocci surface proteins LPxTG" evidence="7">
    <location>
        <begin position="55"/>
        <end position="86"/>
    </location>
</feature>
<evidence type="ECO:0008006" key="11">
    <source>
        <dbReference type="Google" id="ProtNLM"/>
    </source>
</evidence>
<keyword evidence="3" id="KW-0732">Signal</keyword>
<keyword evidence="6" id="KW-0472">Membrane</keyword>
<dbReference type="NCBIfam" id="TIGR01167">
    <property type="entry name" value="LPXTG_anchor"/>
    <property type="match status" value="1"/>
</dbReference>
<gene>
    <name evidence="9" type="ORF">B7725_01765</name>
</gene>
<dbReference type="Pfam" id="PF07501">
    <property type="entry name" value="G5"/>
    <property type="match status" value="1"/>
</dbReference>
<dbReference type="AlphaFoldDB" id="A0A1X1GTA4"/>
<reference evidence="9 10" key="1">
    <citation type="journal article" date="2016" name="Eur. J. Clin. Microbiol. Infect. Dis.">
        <title>Whole genome sequencing as a tool for phylogenetic analysis of clinical strains of Mitis group streptococci.</title>
        <authorList>
            <person name="Rasmussen L.H."/>
            <person name="Dargis R."/>
            <person name="Hojholt K."/>
            <person name="Christensen J.J."/>
            <person name="Skovgaard O."/>
            <person name="Justesen U.S."/>
            <person name="Rosenvinge F.S."/>
            <person name="Moser C."/>
            <person name="Lukjancenko O."/>
            <person name="Rasmussen S."/>
            <person name="Nielsen X.C."/>
        </authorList>
    </citation>
    <scope>NUCLEOTIDE SEQUENCE [LARGE SCALE GENOMIC DNA]</scope>
    <source>
        <strain evidence="9 10">OD_314165_09</strain>
    </source>
</reference>
<evidence type="ECO:0000256" key="3">
    <source>
        <dbReference type="ARBA" id="ARBA00022729"/>
    </source>
</evidence>
<evidence type="ECO:0000259" key="8">
    <source>
        <dbReference type="PROSITE" id="PS51109"/>
    </source>
</evidence>
<comment type="caution">
    <text evidence="9">The sequence shown here is derived from an EMBL/GenBank/DDBJ whole genome shotgun (WGS) entry which is preliminary data.</text>
</comment>
<evidence type="ECO:0000259" key="7">
    <source>
        <dbReference type="PROSITE" id="PS50847"/>
    </source>
</evidence>
<dbReference type="PROSITE" id="PS51109">
    <property type="entry name" value="G5"/>
    <property type="match status" value="1"/>
</dbReference>
<feature type="transmembrane region" description="Helical" evidence="6">
    <location>
        <begin position="63"/>
        <end position="81"/>
    </location>
</feature>
<evidence type="ECO:0000313" key="10">
    <source>
        <dbReference type="Proteomes" id="UP000193030"/>
    </source>
</evidence>
<evidence type="ECO:0000256" key="5">
    <source>
        <dbReference type="SAM" id="MobiDB-lite"/>
    </source>
</evidence>
<proteinExistence type="predicted"/>
<feature type="region of interest" description="Disordered" evidence="5">
    <location>
        <begin position="37"/>
        <end position="59"/>
    </location>
</feature>
<dbReference type="InterPro" id="IPR019931">
    <property type="entry name" value="LPXTG_anchor"/>
</dbReference>
<dbReference type="PROSITE" id="PS50847">
    <property type="entry name" value="GRAM_POS_ANCHORING"/>
    <property type="match status" value="1"/>
</dbReference>
<sequence length="86" mass="8977">MFYSVSTTADGKEERTLVNSAVSQEAVTQVVEVGTAVEKTENAQPTTAKADEKQLPATGSQDSAGLVAIGLMATLAAYGLTKRKED</sequence>
<evidence type="ECO:0000256" key="2">
    <source>
        <dbReference type="ARBA" id="ARBA00022525"/>
    </source>
</evidence>
<accession>A0A1X1GTA4</accession>
<keyword evidence="6" id="KW-0812">Transmembrane</keyword>
<evidence type="ECO:0000313" key="9">
    <source>
        <dbReference type="EMBL" id="ORO49954.1"/>
    </source>
</evidence>
<dbReference type="InterPro" id="IPR011098">
    <property type="entry name" value="G5_dom"/>
</dbReference>
<keyword evidence="4" id="KW-0572">Peptidoglycan-anchor</keyword>
<evidence type="ECO:0000256" key="6">
    <source>
        <dbReference type="SAM" id="Phobius"/>
    </source>
</evidence>
<feature type="domain" description="G5" evidence="8">
    <location>
        <begin position="1"/>
        <end position="37"/>
    </location>
</feature>
<name>A0A1X1GTA4_STROR</name>
<keyword evidence="2" id="KW-0964">Secreted</keyword>
<evidence type="ECO:0000256" key="4">
    <source>
        <dbReference type="ARBA" id="ARBA00023088"/>
    </source>
</evidence>
<dbReference type="Proteomes" id="UP000193030">
    <property type="component" value="Unassembled WGS sequence"/>
</dbReference>
<protein>
    <recommendedName>
        <fullName evidence="11">Gram-positive cocci surface proteins LPxTG domain-containing protein</fullName>
    </recommendedName>
</protein>
<keyword evidence="6" id="KW-1133">Transmembrane helix</keyword>
<evidence type="ECO:0000256" key="1">
    <source>
        <dbReference type="ARBA" id="ARBA00022512"/>
    </source>
</evidence>
<dbReference type="Pfam" id="PF00746">
    <property type="entry name" value="Gram_pos_anchor"/>
    <property type="match status" value="1"/>
</dbReference>
<keyword evidence="1" id="KW-0134">Cell wall</keyword>